<keyword evidence="1" id="KW-1133">Transmembrane helix</keyword>
<evidence type="ECO:0008006" key="4">
    <source>
        <dbReference type="Google" id="ProtNLM"/>
    </source>
</evidence>
<feature type="transmembrane region" description="Helical" evidence="1">
    <location>
        <begin position="30"/>
        <end position="51"/>
    </location>
</feature>
<comment type="caution">
    <text evidence="2">The sequence shown here is derived from an EMBL/GenBank/DDBJ whole genome shotgun (WGS) entry which is preliminary data.</text>
</comment>
<evidence type="ECO:0000313" key="2">
    <source>
        <dbReference type="EMBL" id="OAB30583.1"/>
    </source>
</evidence>
<evidence type="ECO:0000313" key="3">
    <source>
        <dbReference type="Proteomes" id="UP000077164"/>
    </source>
</evidence>
<gene>
    <name evidence="2" type="ORF">FBFR_01945</name>
</gene>
<keyword evidence="1" id="KW-0812">Transmembrane</keyword>
<dbReference type="OrthoDB" id="675530at2"/>
<evidence type="ECO:0000256" key="1">
    <source>
        <dbReference type="SAM" id="Phobius"/>
    </source>
</evidence>
<dbReference type="Proteomes" id="UP000077164">
    <property type="component" value="Unassembled WGS sequence"/>
</dbReference>
<dbReference type="STRING" id="249352.SAMN05444395_11164"/>
<keyword evidence="3" id="KW-1185">Reference proteome</keyword>
<dbReference type="AlphaFoldDB" id="A0A167ZLN7"/>
<dbReference type="RefSeq" id="WP_066076246.1">
    <property type="nucleotide sequence ID" value="NZ_FRDK01000011.1"/>
</dbReference>
<name>A0A167ZLN7_9FLAO</name>
<sequence length="95" mass="11332">MENLRTNIDLWLIKIDVRWRALPLQKQYKYILYSFISYLILTVVVTLSVWFETGKHSSKLDVERIESALLKKNESTASLRDSLLLIIKNRKHERK</sequence>
<proteinExistence type="predicted"/>
<keyword evidence="1" id="KW-0472">Membrane</keyword>
<accession>A0A167ZLN7</accession>
<protein>
    <recommendedName>
        <fullName evidence="4">Nitrogen regulatory IIA protein</fullName>
    </recommendedName>
</protein>
<organism evidence="2 3">
    <name type="scientific">Flavobacterium fryxellicola</name>
    <dbReference type="NCBI Taxonomy" id="249352"/>
    <lineage>
        <taxon>Bacteria</taxon>
        <taxon>Pseudomonadati</taxon>
        <taxon>Bacteroidota</taxon>
        <taxon>Flavobacteriia</taxon>
        <taxon>Flavobacteriales</taxon>
        <taxon>Flavobacteriaceae</taxon>
        <taxon>Flavobacterium</taxon>
    </lineage>
</organism>
<dbReference type="EMBL" id="LVJE01000003">
    <property type="protein sequence ID" value="OAB30583.1"/>
    <property type="molecule type" value="Genomic_DNA"/>
</dbReference>
<reference evidence="2 3" key="1">
    <citation type="submission" date="2016-03" db="EMBL/GenBank/DDBJ databases">
        <title>Draft genome sequence of Flavobacterium fryxellicola DSM 16209.</title>
        <authorList>
            <person name="Shin S.-K."/>
            <person name="Yi H."/>
        </authorList>
    </citation>
    <scope>NUCLEOTIDE SEQUENCE [LARGE SCALE GENOMIC DNA]</scope>
    <source>
        <strain evidence="2 3">DSM 16209</strain>
    </source>
</reference>